<feature type="domain" description="KOW" evidence="12">
    <location>
        <begin position="8"/>
        <end position="35"/>
    </location>
</feature>
<dbReference type="PROSITE" id="PS01108">
    <property type="entry name" value="RIBOSOMAL_L24"/>
    <property type="match status" value="1"/>
</dbReference>
<keyword evidence="6 10" id="KW-0689">Ribosomal protein</keyword>
<dbReference type="SMART" id="SM00739">
    <property type="entry name" value="KOW"/>
    <property type="match status" value="1"/>
</dbReference>
<dbReference type="InterPro" id="IPR005825">
    <property type="entry name" value="Ribosomal_uL24_CS"/>
</dbReference>
<evidence type="ECO:0000256" key="4">
    <source>
        <dbReference type="ARBA" id="ARBA00022730"/>
    </source>
</evidence>
<dbReference type="GeneID" id="49406754"/>
<sequence length="109" mass="11570">MTAAIKMHVKKGDTVLVLSGKDKGKEGKIIEALPKKAKVVVEGVNKVKRHTKPSQANPQGGIITKEAAIASSKVMLVCPACKKATRIKKTAVSGSFVRTCKKCGEVIDK</sequence>
<comment type="similarity">
    <text evidence="2 10 11">Belongs to the universal ribosomal protein uL24 family.</text>
</comment>
<evidence type="ECO:0000259" key="12">
    <source>
        <dbReference type="SMART" id="SM00739"/>
    </source>
</evidence>
<dbReference type="EMBL" id="CBDS010000102">
    <property type="protein sequence ID" value="CDB47045.1"/>
    <property type="molecule type" value="Genomic_DNA"/>
</dbReference>
<dbReference type="GO" id="GO:0006412">
    <property type="term" value="P:translation"/>
    <property type="evidence" value="ECO:0007669"/>
    <property type="project" value="UniProtKB-UniRule"/>
</dbReference>
<dbReference type="EMBL" id="WNBW01000001">
    <property type="protein sequence ID" value="MTU02957.1"/>
    <property type="molecule type" value="Genomic_DNA"/>
</dbReference>
<gene>
    <name evidence="10" type="primary">rplX</name>
    <name evidence="13" type="ORF">BN533_02058</name>
    <name evidence="14" type="ORF">GMD11_00910</name>
    <name evidence="15" type="ORF">GMD18_00905</name>
</gene>
<dbReference type="GO" id="GO:0019843">
    <property type="term" value="F:rRNA binding"/>
    <property type="evidence" value="ECO:0007669"/>
    <property type="project" value="UniProtKB-UniRule"/>
</dbReference>
<comment type="function">
    <text evidence="9 10">One of the proteins that surrounds the polypeptide exit tunnel on the outside of the subunit.</text>
</comment>
<dbReference type="RefSeq" id="WP_021718957.1">
    <property type="nucleotide sequence ID" value="NZ_AP019004.1"/>
</dbReference>
<dbReference type="GO" id="GO:1990904">
    <property type="term" value="C:ribonucleoprotein complex"/>
    <property type="evidence" value="ECO:0007669"/>
    <property type="project" value="UniProtKB-KW"/>
</dbReference>
<accession>A0A3G9GRD8</accession>
<name>A0A3G9GRD8_9FIRM</name>
<evidence type="ECO:0000256" key="1">
    <source>
        <dbReference type="ARBA" id="ARBA00004072"/>
    </source>
</evidence>
<dbReference type="GO" id="GO:0003735">
    <property type="term" value="F:structural constituent of ribosome"/>
    <property type="evidence" value="ECO:0007669"/>
    <property type="project" value="InterPro"/>
</dbReference>
<dbReference type="CDD" id="cd06089">
    <property type="entry name" value="KOW_RPL26"/>
    <property type="match status" value="1"/>
</dbReference>
<protein>
    <recommendedName>
        <fullName evidence="8 10">Large ribosomal subunit protein uL24</fullName>
    </recommendedName>
</protein>
<dbReference type="NCBIfam" id="TIGR01079">
    <property type="entry name" value="rplX_bact"/>
    <property type="match status" value="1"/>
</dbReference>
<evidence type="ECO:0000313" key="13">
    <source>
        <dbReference type="EMBL" id="CDB47045.1"/>
    </source>
</evidence>
<comment type="subunit">
    <text evidence="3 10">Part of the 50S ribosomal subunit.</text>
</comment>
<evidence type="ECO:0000313" key="15">
    <source>
        <dbReference type="EMBL" id="MTU02957.1"/>
    </source>
</evidence>
<accession>R6ICX0</accession>
<dbReference type="PANTHER" id="PTHR12903">
    <property type="entry name" value="MITOCHONDRIAL RIBOSOMAL PROTEIN L24"/>
    <property type="match status" value="1"/>
</dbReference>
<evidence type="ECO:0000256" key="10">
    <source>
        <dbReference type="HAMAP-Rule" id="MF_01326"/>
    </source>
</evidence>
<comment type="function">
    <text evidence="1 10">One of two assembly initiator proteins, it binds directly to the 5'-end of the 23S rRNA, where it nucleates assembly of the 50S subunit.</text>
</comment>
<evidence type="ECO:0000256" key="9">
    <source>
        <dbReference type="ARBA" id="ARBA00058688"/>
    </source>
</evidence>
<dbReference type="GO" id="GO:0005840">
    <property type="term" value="C:ribosome"/>
    <property type="evidence" value="ECO:0007669"/>
    <property type="project" value="UniProtKB-KW"/>
</dbReference>
<dbReference type="HAMAP" id="MF_01326_B">
    <property type="entry name" value="Ribosomal_uL24_B"/>
    <property type="match status" value="1"/>
</dbReference>
<dbReference type="SUPFAM" id="SSF50104">
    <property type="entry name" value="Translation proteins SH3-like domain"/>
    <property type="match status" value="1"/>
</dbReference>
<evidence type="ECO:0000313" key="17">
    <source>
        <dbReference type="Proteomes" id="UP000484547"/>
    </source>
</evidence>
<dbReference type="FunFam" id="2.30.30.30:FF:000004">
    <property type="entry name" value="50S ribosomal protein L24"/>
    <property type="match status" value="1"/>
</dbReference>
<evidence type="ECO:0000256" key="7">
    <source>
        <dbReference type="ARBA" id="ARBA00023274"/>
    </source>
</evidence>
<dbReference type="Gene3D" id="2.30.30.30">
    <property type="match status" value="1"/>
</dbReference>
<evidence type="ECO:0000256" key="11">
    <source>
        <dbReference type="RuleBase" id="RU003477"/>
    </source>
</evidence>
<evidence type="ECO:0000313" key="14">
    <source>
        <dbReference type="EMBL" id="MTT74826.1"/>
    </source>
</evidence>
<dbReference type="Pfam" id="PF00467">
    <property type="entry name" value="KOW"/>
    <property type="match status" value="1"/>
</dbReference>
<dbReference type="InterPro" id="IPR003256">
    <property type="entry name" value="Ribosomal_uL24"/>
</dbReference>
<dbReference type="InterPro" id="IPR008991">
    <property type="entry name" value="Translation_prot_SH3-like_sf"/>
</dbReference>
<evidence type="ECO:0000256" key="6">
    <source>
        <dbReference type="ARBA" id="ARBA00022980"/>
    </source>
</evidence>
<keyword evidence="5 10" id="KW-0694">RNA-binding</keyword>
<evidence type="ECO:0000256" key="2">
    <source>
        <dbReference type="ARBA" id="ARBA00010618"/>
    </source>
</evidence>
<dbReference type="AlphaFoldDB" id="A0A3G9GRD8"/>
<dbReference type="Pfam" id="PF17136">
    <property type="entry name" value="ribosomal_L24"/>
    <property type="match status" value="1"/>
</dbReference>
<evidence type="ECO:0000256" key="5">
    <source>
        <dbReference type="ARBA" id="ARBA00022884"/>
    </source>
</evidence>
<reference evidence="13" key="1">
    <citation type="submission" date="2012-11" db="EMBL/GenBank/DDBJ databases">
        <title>Dependencies among metagenomic species, viruses, plasmids and units of genetic variation.</title>
        <authorList>
            <person name="Nielsen H.B."/>
            <person name="Almeida M."/>
            <person name="Juncker A.S."/>
            <person name="Rasmussen S."/>
            <person name="Li J."/>
            <person name="Sunagawa S."/>
            <person name="Plichta D."/>
            <person name="Gautier L."/>
            <person name="Le Chatelier E."/>
            <person name="Peletier E."/>
            <person name="Bonde I."/>
            <person name="Nielsen T."/>
            <person name="Manichanh C."/>
            <person name="Arumugam M."/>
            <person name="Batto J."/>
            <person name="Santos M.B.Q.D."/>
            <person name="Blom N."/>
            <person name="Borruel N."/>
            <person name="Burgdorf K.S."/>
            <person name="Boumezbeur F."/>
            <person name="Casellas F."/>
            <person name="Dore J."/>
            <person name="Guarner F."/>
            <person name="Hansen T."/>
            <person name="Hildebrand F."/>
            <person name="Kaas R.S."/>
            <person name="Kennedy S."/>
            <person name="Kristiansen K."/>
            <person name="Kultima J.R."/>
            <person name="Leonard P."/>
            <person name="Levenez F."/>
            <person name="Lund O."/>
            <person name="Moumen B."/>
            <person name="Le Paslier D."/>
            <person name="Pons N."/>
            <person name="Pedersen O."/>
            <person name="Prifti E."/>
            <person name="Qin J."/>
            <person name="Raes J."/>
            <person name="Tap J."/>
            <person name="Tims S."/>
            <person name="Ussery D.W."/>
            <person name="Yamada T."/>
            <person name="MetaHit consortium"/>
            <person name="Renault P."/>
            <person name="Sicheritz-Ponten T."/>
            <person name="Bork P."/>
            <person name="Wang J."/>
            <person name="Brunak S."/>
            <person name="Ehrlich S.D."/>
        </authorList>
    </citation>
    <scope>NUCLEOTIDE SEQUENCE [LARGE SCALE GENOMIC DNA]</scope>
</reference>
<keyword evidence="4 10" id="KW-0699">rRNA-binding</keyword>
<evidence type="ECO:0000313" key="16">
    <source>
        <dbReference type="Proteomes" id="UP000443070"/>
    </source>
</evidence>
<dbReference type="InterPro" id="IPR057264">
    <property type="entry name" value="Ribosomal_uL24_C"/>
</dbReference>
<evidence type="ECO:0000256" key="3">
    <source>
        <dbReference type="ARBA" id="ARBA00011838"/>
    </source>
</evidence>
<organism evidence="13">
    <name type="scientific">Phascolarctobacterium faecium</name>
    <dbReference type="NCBI Taxonomy" id="33025"/>
    <lineage>
        <taxon>Bacteria</taxon>
        <taxon>Bacillati</taxon>
        <taxon>Bacillota</taxon>
        <taxon>Negativicutes</taxon>
        <taxon>Acidaminococcales</taxon>
        <taxon>Acidaminococcaceae</taxon>
        <taxon>Phascolarctobacterium</taxon>
    </lineage>
</organism>
<evidence type="ECO:0000256" key="8">
    <source>
        <dbReference type="ARBA" id="ARBA00035206"/>
    </source>
</evidence>
<dbReference type="EMBL" id="WNBM01000001">
    <property type="protein sequence ID" value="MTT74826.1"/>
    <property type="molecule type" value="Genomic_DNA"/>
</dbReference>
<keyword evidence="16" id="KW-1185">Reference proteome</keyword>
<reference evidence="16 17" key="2">
    <citation type="journal article" date="2019" name="Nat. Med.">
        <title>A library of human gut bacterial isolates paired with longitudinal multiomics data enables mechanistic microbiome research.</title>
        <authorList>
            <person name="Poyet M."/>
            <person name="Groussin M."/>
            <person name="Gibbons S.M."/>
            <person name="Avila-Pacheco J."/>
            <person name="Jiang X."/>
            <person name="Kearney S.M."/>
            <person name="Perrotta A.R."/>
            <person name="Berdy B."/>
            <person name="Zhao S."/>
            <person name="Lieberman T.D."/>
            <person name="Swanson P.K."/>
            <person name="Smith M."/>
            <person name="Roesemann S."/>
            <person name="Alexander J.E."/>
            <person name="Rich S.A."/>
            <person name="Livny J."/>
            <person name="Vlamakis H."/>
            <person name="Clish C."/>
            <person name="Bullock K."/>
            <person name="Deik A."/>
            <person name="Scott J."/>
            <person name="Pierce K.A."/>
            <person name="Xavier R.J."/>
            <person name="Alm E.J."/>
        </authorList>
    </citation>
    <scope>NUCLEOTIDE SEQUENCE [LARGE SCALE GENOMIC DNA]</scope>
    <source>
        <strain evidence="14 17">BIOML-A13</strain>
        <strain evidence="15 16">BIOML-A3</strain>
    </source>
</reference>
<dbReference type="InterPro" id="IPR014722">
    <property type="entry name" value="Rib_uL2_dom2"/>
</dbReference>
<dbReference type="OrthoDB" id="9807419at2"/>
<comment type="caution">
    <text evidence="13">The sequence shown here is derived from an EMBL/GenBank/DDBJ whole genome shotgun (WGS) entry which is preliminary data.</text>
</comment>
<dbReference type="InterPro" id="IPR041988">
    <property type="entry name" value="Ribosomal_uL24_KOW"/>
</dbReference>
<keyword evidence="7 10" id="KW-0687">Ribonucleoprotein</keyword>
<dbReference type="Proteomes" id="UP000443070">
    <property type="component" value="Unassembled WGS sequence"/>
</dbReference>
<proteinExistence type="inferred from homology"/>
<dbReference type="InterPro" id="IPR005824">
    <property type="entry name" value="KOW"/>
</dbReference>
<dbReference type="Proteomes" id="UP000484547">
    <property type="component" value="Unassembled WGS sequence"/>
</dbReference>